<keyword evidence="3" id="KW-1185">Reference proteome</keyword>
<name>A0A8D5U7J2_9CREN</name>
<feature type="transmembrane region" description="Helical" evidence="1">
    <location>
        <begin position="76"/>
        <end position="98"/>
    </location>
</feature>
<dbReference type="AlphaFoldDB" id="A0A8D5U7J2"/>
<reference evidence="2 3" key="1">
    <citation type="submission" date="2021-04" db="EMBL/GenBank/DDBJ databases">
        <title>Complete genome sequence of Stygiolobus sp. KN-1.</title>
        <authorList>
            <person name="Nakamura K."/>
            <person name="Sakai H."/>
            <person name="Kurosawa N."/>
        </authorList>
    </citation>
    <scope>NUCLEOTIDE SEQUENCE [LARGE SCALE GENOMIC DNA]</scope>
    <source>
        <strain evidence="2 3">KN-1</strain>
    </source>
</reference>
<evidence type="ECO:0000256" key="1">
    <source>
        <dbReference type="SAM" id="Phobius"/>
    </source>
</evidence>
<evidence type="ECO:0000313" key="3">
    <source>
        <dbReference type="Proteomes" id="UP000825123"/>
    </source>
</evidence>
<gene>
    <name evidence="2" type="ORF">KN1_19590</name>
</gene>
<feature type="transmembrane region" description="Helical" evidence="1">
    <location>
        <begin position="121"/>
        <end position="139"/>
    </location>
</feature>
<accession>A0A8D5U7J2</accession>
<keyword evidence="1" id="KW-0472">Membrane</keyword>
<evidence type="ECO:0008006" key="4">
    <source>
        <dbReference type="Google" id="ProtNLM"/>
    </source>
</evidence>
<evidence type="ECO:0000313" key="2">
    <source>
        <dbReference type="EMBL" id="BCU70662.1"/>
    </source>
</evidence>
<protein>
    <recommendedName>
        <fullName evidence="4">DUF106 domain-containing protein</fullName>
    </recommendedName>
</protein>
<dbReference type="EMBL" id="AP024597">
    <property type="protein sequence ID" value="BCU70662.1"/>
    <property type="molecule type" value="Genomic_DNA"/>
</dbReference>
<proteinExistence type="predicted"/>
<dbReference type="Proteomes" id="UP000825123">
    <property type="component" value="Chromosome"/>
</dbReference>
<dbReference type="KEGG" id="csty:KN1_19590"/>
<feature type="transmembrane region" description="Helical" evidence="1">
    <location>
        <begin position="6"/>
        <end position="23"/>
    </location>
</feature>
<keyword evidence="1" id="KW-1133">Transmembrane helix</keyword>
<organism evidence="2 3">
    <name type="scientific">Stygiolobus caldivivus</name>
    <dbReference type="NCBI Taxonomy" id="2824673"/>
    <lineage>
        <taxon>Archaea</taxon>
        <taxon>Thermoproteota</taxon>
        <taxon>Thermoprotei</taxon>
        <taxon>Sulfolobales</taxon>
        <taxon>Sulfolobaceae</taxon>
        <taxon>Stygiolobus</taxon>
    </lineage>
</organism>
<keyword evidence="1" id="KW-0812">Transmembrane</keyword>
<sequence length="145" mass="17181">MFISIIYIVLISFLFNFLLYLWYKFYLSPKMIEAIGMIRKYEDRLSSITSNKRRNKVMRAVSTEVQTYTNKLRNYMFFQSFTVIIVYMVGLILVLNYITPPYALFPYASILTPPVDGKPEINNLFIYILSFLLFTPLSLRRPKVL</sequence>